<sequence>MITDKNKVLKVLKAALVDAYYTRFSYCITAFECELFNDNLGISAYIVFSEVELENKIEWKKWIDSYPFNIDNCNGPEEPARAFLMGLLTQVSIQDVEEEKDGTLIVIFQNGMRIRLVGETEVEDTSWNIEFRNSDGERIGNCTCSFNEMFLTVSEELSKMLRLPHYS</sequence>
<accession>A0ABY4D177</accession>
<organism evidence="1 2">
    <name type="scientific">Hymenobacter tibetensis</name>
    <dbReference type="NCBI Taxonomy" id="497967"/>
    <lineage>
        <taxon>Bacteria</taxon>
        <taxon>Pseudomonadati</taxon>
        <taxon>Bacteroidota</taxon>
        <taxon>Cytophagia</taxon>
        <taxon>Cytophagales</taxon>
        <taxon>Hymenobacteraceae</taxon>
        <taxon>Hymenobacter</taxon>
    </lineage>
</organism>
<dbReference type="RefSeq" id="WP_243801039.1">
    <property type="nucleotide sequence ID" value="NZ_CP094669.1"/>
</dbReference>
<gene>
    <name evidence="1" type="ORF">MTX78_06635</name>
</gene>
<reference evidence="1 2" key="1">
    <citation type="submission" date="2022-03" db="EMBL/GenBank/DDBJ databases">
        <title>Hymenobactersp. isolated from the air.</title>
        <authorList>
            <person name="Won M."/>
            <person name="Kwon S.-W."/>
        </authorList>
    </citation>
    <scope>NUCLEOTIDE SEQUENCE [LARGE SCALE GENOMIC DNA]</scope>
    <source>
        <strain evidence="1 2">KACC 21982</strain>
    </source>
</reference>
<dbReference type="Proteomes" id="UP000831113">
    <property type="component" value="Chromosome"/>
</dbReference>
<protein>
    <submittedName>
        <fullName evidence="1">Uncharacterized protein</fullName>
    </submittedName>
</protein>
<evidence type="ECO:0000313" key="1">
    <source>
        <dbReference type="EMBL" id="UOG76270.1"/>
    </source>
</evidence>
<evidence type="ECO:0000313" key="2">
    <source>
        <dbReference type="Proteomes" id="UP000831113"/>
    </source>
</evidence>
<dbReference type="EMBL" id="CP094669">
    <property type="protein sequence ID" value="UOG76270.1"/>
    <property type="molecule type" value="Genomic_DNA"/>
</dbReference>
<name>A0ABY4D177_9BACT</name>
<keyword evidence="2" id="KW-1185">Reference proteome</keyword>
<proteinExistence type="predicted"/>